<dbReference type="FunFam" id="2.130.10.10:FF:001195">
    <property type="entry name" value="Transducin/WD40 repeat-like superfamily protein"/>
    <property type="match status" value="1"/>
</dbReference>
<keyword evidence="1 3" id="KW-0853">WD repeat</keyword>
<feature type="compositionally biased region" description="Pro residues" evidence="4">
    <location>
        <begin position="141"/>
        <end position="153"/>
    </location>
</feature>
<dbReference type="PROSITE" id="PS00678">
    <property type="entry name" value="WD_REPEATS_1"/>
    <property type="match status" value="1"/>
</dbReference>
<protein>
    <recommendedName>
        <fullName evidence="7">WD repeat-containing protein 44</fullName>
    </recommendedName>
</protein>
<evidence type="ECO:0000313" key="6">
    <source>
        <dbReference type="Proteomes" id="UP000823388"/>
    </source>
</evidence>
<feature type="region of interest" description="Disordered" evidence="4">
    <location>
        <begin position="778"/>
        <end position="831"/>
    </location>
</feature>
<dbReference type="OrthoDB" id="408728at2759"/>
<evidence type="ECO:0000256" key="3">
    <source>
        <dbReference type="PROSITE-ProRule" id="PRU00221"/>
    </source>
</evidence>
<dbReference type="InterPro" id="IPR015943">
    <property type="entry name" value="WD40/YVTN_repeat-like_dom_sf"/>
</dbReference>
<proteinExistence type="predicted"/>
<dbReference type="InterPro" id="IPR019775">
    <property type="entry name" value="WD40_repeat_CS"/>
</dbReference>
<evidence type="ECO:0000256" key="1">
    <source>
        <dbReference type="ARBA" id="ARBA00022574"/>
    </source>
</evidence>
<feature type="compositionally biased region" description="Basic and acidic residues" evidence="4">
    <location>
        <begin position="248"/>
        <end position="276"/>
    </location>
</feature>
<dbReference type="Gene3D" id="2.130.10.10">
    <property type="entry name" value="YVTN repeat-like/Quinoprotein amine dehydrogenase"/>
    <property type="match status" value="2"/>
</dbReference>
<feature type="compositionally biased region" description="Low complexity" evidence="4">
    <location>
        <begin position="154"/>
        <end position="175"/>
    </location>
</feature>
<dbReference type="Pfam" id="PF00400">
    <property type="entry name" value="WD40"/>
    <property type="match status" value="4"/>
</dbReference>
<dbReference type="AlphaFoldDB" id="A0A8T0USW2"/>
<feature type="region of interest" description="Disordered" evidence="4">
    <location>
        <begin position="460"/>
        <end position="508"/>
    </location>
</feature>
<reference evidence="5 6" key="1">
    <citation type="submission" date="2020-05" db="EMBL/GenBank/DDBJ databases">
        <title>WGS assembly of Panicum virgatum.</title>
        <authorList>
            <person name="Lovell J.T."/>
            <person name="Jenkins J."/>
            <person name="Shu S."/>
            <person name="Juenger T.E."/>
            <person name="Schmutz J."/>
        </authorList>
    </citation>
    <scope>NUCLEOTIDE SEQUENCE [LARGE SCALE GENOMIC DNA]</scope>
    <source>
        <strain evidence="6">cv. AP13</strain>
    </source>
</reference>
<dbReference type="SUPFAM" id="SSF50978">
    <property type="entry name" value="WD40 repeat-like"/>
    <property type="match status" value="1"/>
</dbReference>
<feature type="compositionally biased region" description="Low complexity" evidence="4">
    <location>
        <begin position="129"/>
        <end position="140"/>
    </location>
</feature>
<dbReference type="PROSITE" id="PS50082">
    <property type="entry name" value="WD_REPEATS_2"/>
    <property type="match status" value="3"/>
</dbReference>
<gene>
    <name evidence="5" type="ORF">PVAP13_3KG052400</name>
</gene>
<dbReference type="EMBL" id="CM029041">
    <property type="protein sequence ID" value="KAG2623309.1"/>
    <property type="molecule type" value="Genomic_DNA"/>
</dbReference>
<evidence type="ECO:0000313" key="5">
    <source>
        <dbReference type="EMBL" id="KAG2623309.1"/>
    </source>
</evidence>
<feature type="repeat" description="WD" evidence="3">
    <location>
        <begin position="569"/>
        <end position="603"/>
    </location>
</feature>
<dbReference type="InterPro" id="IPR020472">
    <property type="entry name" value="WD40_PAC1"/>
</dbReference>
<evidence type="ECO:0008006" key="7">
    <source>
        <dbReference type="Google" id="ProtNLM"/>
    </source>
</evidence>
<dbReference type="PROSITE" id="PS50294">
    <property type="entry name" value="WD_REPEATS_REGION"/>
    <property type="match status" value="3"/>
</dbReference>
<dbReference type="InterPro" id="IPR036322">
    <property type="entry name" value="WD40_repeat_dom_sf"/>
</dbReference>
<feature type="repeat" description="WD" evidence="3">
    <location>
        <begin position="529"/>
        <end position="569"/>
    </location>
</feature>
<dbReference type="PANTHER" id="PTHR14221:SF35">
    <property type="entry name" value="OS12G0178633 PROTEIN"/>
    <property type="match status" value="1"/>
</dbReference>
<evidence type="ECO:0000256" key="2">
    <source>
        <dbReference type="ARBA" id="ARBA00022737"/>
    </source>
</evidence>
<feature type="region of interest" description="Disordered" evidence="4">
    <location>
        <begin position="316"/>
        <end position="343"/>
    </location>
</feature>
<dbReference type="InterPro" id="IPR040324">
    <property type="entry name" value="WDR44/Dgr2"/>
</dbReference>
<dbReference type="PANTHER" id="PTHR14221">
    <property type="entry name" value="WD REPEAT DOMAIN 44"/>
    <property type="match status" value="1"/>
</dbReference>
<dbReference type="PRINTS" id="PR00320">
    <property type="entry name" value="GPROTEINBRPT"/>
</dbReference>
<organism evidence="5 6">
    <name type="scientific">Panicum virgatum</name>
    <name type="common">Blackwell switchgrass</name>
    <dbReference type="NCBI Taxonomy" id="38727"/>
    <lineage>
        <taxon>Eukaryota</taxon>
        <taxon>Viridiplantae</taxon>
        <taxon>Streptophyta</taxon>
        <taxon>Embryophyta</taxon>
        <taxon>Tracheophyta</taxon>
        <taxon>Spermatophyta</taxon>
        <taxon>Magnoliopsida</taxon>
        <taxon>Liliopsida</taxon>
        <taxon>Poales</taxon>
        <taxon>Poaceae</taxon>
        <taxon>PACMAD clade</taxon>
        <taxon>Panicoideae</taxon>
        <taxon>Panicodae</taxon>
        <taxon>Paniceae</taxon>
        <taxon>Panicinae</taxon>
        <taxon>Panicum</taxon>
        <taxon>Panicum sect. Hiantes</taxon>
    </lineage>
</organism>
<dbReference type="SMART" id="SM00320">
    <property type="entry name" value="WD40"/>
    <property type="match status" value="6"/>
</dbReference>
<name>A0A8T0USW2_PANVG</name>
<keyword evidence="6" id="KW-1185">Reference proteome</keyword>
<feature type="region of interest" description="Disordered" evidence="4">
    <location>
        <begin position="21"/>
        <end position="294"/>
    </location>
</feature>
<keyword evidence="2" id="KW-0677">Repeat</keyword>
<dbReference type="InterPro" id="IPR001680">
    <property type="entry name" value="WD40_rpt"/>
</dbReference>
<sequence length="870" mass="92461">MSGRGDGDKEAFFHCLDRVPSGLHLDADFPSDDDDDDDDDDDVRVSFASAMGDQSFQSFRKYQAPVLEEEDEDEEEEEAEDPSKYDMWMSDEPMSIQERRRRLHQGLGMASSRDLALRRHSMKKRPADVPRSLSRSVSRQPPRPSPSPPPPAASAPNAAVVSTAAQAVAAAPPNSKKAITRRRSDSNLVVVRDGASVSGKPPSQPLRRVRSLPARPDAGDSTAALEKPQAAASRELPPVVPLPAGPADKGRKGDGDGDGKKADEGAKNQDSDEKEAAVVVAATPKDVPSSTQSGVLGLEEFEKFIGNTPIMKLMRRGTSQHQPAPPAAGVPPKAEKAAGSKKKGGWLKNIKSVAIGFIQDKDTAAKSGASTAAAVPKSVSTNASAGAGAPPPASSSERLKVHQSGKSSKELTGLYMCQEIQAHEGSIWSIKFSADGRRLASAGEDSVVRVWQVVETNAPPSSLALDGSGKSGPLAPLPPPAATDGSSTPALAQMSKKSTKGKSGRDTLPEHLVIPDKVFALAEQPACVLEGHKDDVLDLTWSKSDQLLSSSMDKTVRLWDTESKACLKTFAHSDYVTCIQFNPVDDRYFISGSLDAKVRLWSIPDRQVVDWTDLNEMVTAASYTPDGQGAIIGSHKGSCRLYKTTDCKLSAEAQIDIQNKKRKAQAKKITGFQFAPGNPAEVLVTSADSQIRVFDNVTMVQKFRGFKNTSSQIAAAYTSDGRYALCASEDSHVYLWRTTRVAPAPAIGIGIKPKTWCTIRSYENFYCKDVSAAVPWTQNAPSPPGAGDGSPSARSPQGVVCNEESCSVAAKPEGGGDPAEPSKPGGGGGKGDGGNAWGLVVVTASLGGEIRVYQNFGMPFRIKGQGNLFY</sequence>
<feature type="compositionally biased region" description="Acidic residues" evidence="4">
    <location>
        <begin position="29"/>
        <end position="42"/>
    </location>
</feature>
<feature type="repeat" description="WD" evidence="3">
    <location>
        <begin position="420"/>
        <end position="453"/>
    </location>
</feature>
<feature type="compositionally biased region" description="Acidic residues" evidence="4">
    <location>
        <begin position="67"/>
        <end position="80"/>
    </location>
</feature>
<feature type="region of interest" description="Disordered" evidence="4">
    <location>
        <begin position="381"/>
        <end position="408"/>
    </location>
</feature>
<dbReference type="Proteomes" id="UP000823388">
    <property type="component" value="Chromosome 3K"/>
</dbReference>
<accession>A0A8T0USW2</accession>
<evidence type="ECO:0000256" key="4">
    <source>
        <dbReference type="SAM" id="MobiDB-lite"/>
    </source>
</evidence>
<comment type="caution">
    <text evidence="5">The sequence shown here is derived from an EMBL/GenBank/DDBJ whole genome shotgun (WGS) entry which is preliminary data.</text>
</comment>